<protein>
    <submittedName>
        <fullName evidence="5">AraC family transcriptional regulator</fullName>
    </submittedName>
</protein>
<dbReference type="InterPro" id="IPR050204">
    <property type="entry name" value="AraC_XylS_family_regulators"/>
</dbReference>
<dbReference type="PANTHER" id="PTHR46796">
    <property type="entry name" value="HTH-TYPE TRANSCRIPTIONAL ACTIVATOR RHAS-RELATED"/>
    <property type="match status" value="1"/>
</dbReference>
<dbReference type="SMART" id="SM00342">
    <property type="entry name" value="HTH_ARAC"/>
    <property type="match status" value="1"/>
</dbReference>
<accession>A0ABY2WUK3</accession>
<dbReference type="InterPro" id="IPR032783">
    <property type="entry name" value="AraC_lig"/>
</dbReference>
<keyword evidence="3" id="KW-0804">Transcription</keyword>
<evidence type="ECO:0000256" key="1">
    <source>
        <dbReference type="ARBA" id="ARBA00023015"/>
    </source>
</evidence>
<keyword evidence="6" id="KW-1185">Reference proteome</keyword>
<sequence length="351" mass="39053">MVWFSTVGLNMETLCGVLEMADMAKVPEGLAEVPKIEEAVPHALISDVLRHTRIVSSKQFCYNPTGTWRTDATPAPYKPKEAIGFHIVANGTLWLDYDGARRTLSEGDIVLLPFGASHWIGVGEGGPILDPGGDLPPPPWDKIPVMRYGDDEAEVRILCGYVISDIKDFAPFRSQLPELIHLSTQSPDGDDWLAAIVAQIIAEVDRPQVGSPQVLERLTEIALLEVLRRQFVRSPSQVVGWVAAIQDQRLANCLENIHNSPARNWTLTKLASEAGQSKSSLSANFRKLLDMSPMQYLRQWRLFIASQELRRSNESIAEIAFKSCYGTEAAFSRAFKSCFGASPAAWRERYR</sequence>
<reference evidence="5 6" key="1">
    <citation type="submission" date="2019-05" db="EMBL/GenBank/DDBJ databases">
        <title>Ruegeria sp. nov., isolated from tidal flat.</title>
        <authorList>
            <person name="Kim W."/>
        </authorList>
    </citation>
    <scope>NUCLEOTIDE SEQUENCE [LARGE SCALE GENOMIC DNA]</scope>
    <source>
        <strain evidence="5 6">CAU 1488</strain>
    </source>
</reference>
<proteinExistence type="predicted"/>
<evidence type="ECO:0000313" key="6">
    <source>
        <dbReference type="Proteomes" id="UP001193035"/>
    </source>
</evidence>
<dbReference type="InterPro" id="IPR037923">
    <property type="entry name" value="HTH-like"/>
</dbReference>
<gene>
    <name evidence="5" type="ORF">FGK63_16845</name>
</gene>
<keyword evidence="2" id="KW-0238">DNA-binding</keyword>
<evidence type="ECO:0000313" key="5">
    <source>
        <dbReference type="EMBL" id="TMV05705.1"/>
    </source>
</evidence>
<evidence type="ECO:0000259" key="4">
    <source>
        <dbReference type="PROSITE" id="PS01124"/>
    </source>
</evidence>
<comment type="caution">
    <text evidence="5">The sequence shown here is derived from an EMBL/GenBank/DDBJ whole genome shotgun (WGS) entry which is preliminary data.</text>
</comment>
<dbReference type="PANTHER" id="PTHR46796:SF7">
    <property type="entry name" value="ARAC FAMILY TRANSCRIPTIONAL REGULATOR"/>
    <property type="match status" value="1"/>
</dbReference>
<dbReference type="Pfam" id="PF12833">
    <property type="entry name" value="HTH_18"/>
    <property type="match status" value="1"/>
</dbReference>
<evidence type="ECO:0000256" key="2">
    <source>
        <dbReference type="ARBA" id="ARBA00023125"/>
    </source>
</evidence>
<dbReference type="InterPro" id="IPR009057">
    <property type="entry name" value="Homeodomain-like_sf"/>
</dbReference>
<name>A0ABY2WUK3_9RHOB</name>
<evidence type="ECO:0000256" key="3">
    <source>
        <dbReference type="ARBA" id="ARBA00023163"/>
    </source>
</evidence>
<dbReference type="Gene3D" id="1.10.10.60">
    <property type="entry name" value="Homeodomain-like"/>
    <property type="match status" value="2"/>
</dbReference>
<dbReference type="InterPro" id="IPR018060">
    <property type="entry name" value="HTH_AraC"/>
</dbReference>
<dbReference type="Proteomes" id="UP001193035">
    <property type="component" value="Unassembled WGS sequence"/>
</dbReference>
<keyword evidence="1" id="KW-0805">Transcription regulation</keyword>
<dbReference type="SUPFAM" id="SSF51215">
    <property type="entry name" value="Regulatory protein AraC"/>
    <property type="match status" value="1"/>
</dbReference>
<dbReference type="EMBL" id="VCPD01000006">
    <property type="protein sequence ID" value="TMV05705.1"/>
    <property type="molecule type" value="Genomic_DNA"/>
</dbReference>
<dbReference type="PROSITE" id="PS01124">
    <property type="entry name" value="HTH_ARAC_FAMILY_2"/>
    <property type="match status" value="1"/>
</dbReference>
<dbReference type="Pfam" id="PF12852">
    <property type="entry name" value="Cupin_6"/>
    <property type="match status" value="1"/>
</dbReference>
<dbReference type="SUPFAM" id="SSF46689">
    <property type="entry name" value="Homeodomain-like"/>
    <property type="match status" value="2"/>
</dbReference>
<feature type="domain" description="HTH araC/xylS-type" evidence="4">
    <location>
        <begin position="251"/>
        <end position="349"/>
    </location>
</feature>
<organism evidence="5 6">
    <name type="scientific">Ruegeria sediminis</name>
    <dbReference type="NCBI Taxonomy" id="2583820"/>
    <lineage>
        <taxon>Bacteria</taxon>
        <taxon>Pseudomonadati</taxon>
        <taxon>Pseudomonadota</taxon>
        <taxon>Alphaproteobacteria</taxon>
        <taxon>Rhodobacterales</taxon>
        <taxon>Roseobacteraceae</taxon>
        <taxon>Ruegeria</taxon>
    </lineage>
</organism>